<gene>
    <name evidence="3" type="ORF">GSCOC_T00026843001</name>
</gene>
<dbReference type="OrthoDB" id="1897642at2759"/>
<feature type="region of interest" description="Disordered" evidence="2">
    <location>
        <begin position="138"/>
        <end position="161"/>
    </location>
</feature>
<dbReference type="AlphaFoldDB" id="A0A068UIT0"/>
<organism evidence="3 4">
    <name type="scientific">Coffea canephora</name>
    <name type="common">Robusta coffee</name>
    <dbReference type="NCBI Taxonomy" id="49390"/>
    <lineage>
        <taxon>Eukaryota</taxon>
        <taxon>Viridiplantae</taxon>
        <taxon>Streptophyta</taxon>
        <taxon>Embryophyta</taxon>
        <taxon>Tracheophyta</taxon>
        <taxon>Spermatophyta</taxon>
        <taxon>Magnoliopsida</taxon>
        <taxon>eudicotyledons</taxon>
        <taxon>Gunneridae</taxon>
        <taxon>Pentapetalae</taxon>
        <taxon>asterids</taxon>
        <taxon>lamiids</taxon>
        <taxon>Gentianales</taxon>
        <taxon>Rubiaceae</taxon>
        <taxon>Ixoroideae</taxon>
        <taxon>Gardenieae complex</taxon>
        <taxon>Bertiereae - Coffeeae clade</taxon>
        <taxon>Coffeeae</taxon>
        <taxon>Coffea</taxon>
    </lineage>
</organism>
<keyword evidence="4" id="KW-1185">Reference proteome</keyword>
<reference evidence="4" key="1">
    <citation type="journal article" date="2014" name="Science">
        <title>The coffee genome provides insight into the convergent evolution of caffeine biosynthesis.</title>
        <authorList>
            <person name="Denoeud F."/>
            <person name="Carretero-Paulet L."/>
            <person name="Dereeper A."/>
            <person name="Droc G."/>
            <person name="Guyot R."/>
            <person name="Pietrella M."/>
            <person name="Zheng C."/>
            <person name="Alberti A."/>
            <person name="Anthony F."/>
            <person name="Aprea G."/>
            <person name="Aury J.M."/>
            <person name="Bento P."/>
            <person name="Bernard M."/>
            <person name="Bocs S."/>
            <person name="Campa C."/>
            <person name="Cenci A."/>
            <person name="Combes M.C."/>
            <person name="Crouzillat D."/>
            <person name="Da Silva C."/>
            <person name="Daddiego L."/>
            <person name="De Bellis F."/>
            <person name="Dussert S."/>
            <person name="Garsmeur O."/>
            <person name="Gayraud T."/>
            <person name="Guignon V."/>
            <person name="Jahn K."/>
            <person name="Jamilloux V."/>
            <person name="Joet T."/>
            <person name="Labadie K."/>
            <person name="Lan T."/>
            <person name="Leclercq J."/>
            <person name="Lepelley M."/>
            <person name="Leroy T."/>
            <person name="Li L.T."/>
            <person name="Librado P."/>
            <person name="Lopez L."/>
            <person name="Munoz A."/>
            <person name="Noel B."/>
            <person name="Pallavicini A."/>
            <person name="Perrotta G."/>
            <person name="Poncet V."/>
            <person name="Pot D."/>
            <person name="Priyono X."/>
            <person name="Rigoreau M."/>
            <person name="Rouard M."/>
            <person name="Rozas J."/>
            <person name="Tranchant-Dubreuil C."/>
            <person name="VanBuren R."/>
            <person name="Zhang Q."/>
            <person name="Andrade A.C."/>
            <person name="Argout X."/>
            <person name="Bertrand B."/>
            <person name="de Kochko A."/>
            <person name="Graziosi G."/>
            <person name="Henry R.J."/>
            <person name="Jayarama X."/>
            <person name="Ming R."/>
            <person name="Nagai C."/>
            <person name="Rounsley S."/>
            <person name="Sankoff D."/>
            <person name="Giuliano G."/>
            <person name="Albert V.A."/>
            <person name="Wincker P."/>
            <person name="Lashermes P."/>
        </authorList>
    </citation>
    <scope>NUCLEOTIDE SEQUENCE [LARGE SCALE GENOMIC DNA]</scope>
    <source>
        <strain evidence="4">cv. DH200-94</strain>
    </source>
</reference>
<feature type="compositionally biased region" description="Polar residues" evidence="2">
    <location>
        <begin position="150"/>
        <end position="161"/>
    </location>
</feature>
<dbReference type="Proteomes" id="UP000295252">
    <property type="component" value="Chromosome V"/>
</dbReference>
<dbReference type="InterPro" id="IPR001680">
    <property type="entry name" value="WD40_rpt"/>
</dbReference>
<evidence type="ECO:0000256" key="1">
    <source>
        <dbReference type="SAM" id="Coils"/>
    </source>
</evidence>
<keyword evidence="1" id="KW-0175">Coiled coil</keyword>
<dbReference type="FunCoup" id="A0A068UIT0">
    <property type="interactions" value="725"/>
</dbReference>
<dbReference type="InterPro" id="IPR015943">
    <property type="entry name" value="WD40/YVTN_repeat-like_dom_sf"/>
</dbReference>
<evidence type="ECO:0000256" key="2">
    <source>
        <dbReference type="SAM" id="MobiDB-lite"/>
    </source>
</evidence>
<evidence type="ECO:0000313" key="4">
    <source>
        <dbReference type="Proteomes" id="UP000295252"/>
    </source>
</evidence>
<dbReference type="InterPro" id="IPR036322">
    <property type="entry name" value="WD40_repeat_dom_sf"/>
</dbReference>
<accession>A0A068UIT0</accession>
<name>A0A068UIT0_COFCA</name>
<dbReference type="PANTHER" id="PTHR47232">
    <property type="entry name" value="TRANSDUCIN FAMILY PROTEIN / WD-40 REPEAT FAMILY PROTEIN"/>
    <property type="match status" value="1"/>
</dbReference>
<dbReference type="SMART" id="SM00320">
    <property type="entry name" value="WD40"/>
    <property type="match status" value="2"/>
</dbReference>
<dbReference type="InParanoid" id="A0A068UIT0"/>
<dbReference type="PANTHER" id="PTHR47232:SF1">
    <property type="entry name" value="TRANSDUCIN FAMILY PROTEIN _ WD-40 REPEAT FAMILY PROTEIN"/>
    <property type="match status" value="1"/>
</dbReference>
<proteinExistence type="predicted"/>
<dbReference type="Gene3D" id="2.130.10.10">
    <property type="entry name" value="YVTN repeat-like/Quinoprotein amine dehydrogenase"/>
    <property type="match status" value="1"/>
</dbReference>
<dbReference type="OMA" id="VLHATWH"/>
<protein>
    <submittedName>
        <fullName evidence="3">Uncharacterized protein</fullName>
    </submittedName>
</protein>
<sequence length="529" mass="59259">MDDVPHPVLKKTKIRKTSGAGEEEEEDREETTTKGQEEALVYLIEHRTKEVEFLRHRITYYATQLDQAENRLEESKIQLACIRGHDSPTTTKAFLGNEQDAASPSGLSEYSSKNQPKLVIPSIPASSLRASQLVKTKESGSKVASSSSSQQNAITPTNGNTCLKVREDRPYKISPDPEVSASQTKAAKSIIELKEHKQLIPLVRSSSSPIMIRYHTASVICSQHRRKLRSLTYVLQMISYLRPVLWMGSSTCGRFRVKVWVACFLYGKRRSSAYLLSTTDCASAKQRRWPEDIAWHPQGDSLFSVYSADNGDTQIAILNLNKTKEETRASFLEKKPHVKGIINSITFMPWKDTCFVTGGSDHAVFLWTEKDGENPWEPKMLHQSMHSSAVMGGGGVSGLQRKTTVLSAGADKRIIGYDVASERAGYKYQIESKCMSTVPNPCNFNLFMVQTGTPERQLRLFDIRLRNTELHAFGRKQESSESQSALINQALSQSIKAHQKRVFKALWHQALPLLISISSDLNIGLHNTN</sequence>
<feature type="region of interest" description="Disordered" evidence="2">
    <location>
        <begin position="1"/>
        <end position="35"/>
    </location>
</feature>
<dbReference type="SUPFAM" id="SSF50978">
    <property type="entry name" value="WD40 repeat-like"/>
    <property type="match status" value="1"/>
</dbReference>
<dbReference type="PhylomeDB" id="A0A068UIT0"/>
<evidence type="ECO:0000313" key="3">
    <source>
        <dbReference type="EMBL" id="CDP08114.1"/>
    </source>
</evidence>
<dbReference type="Gramene" id="CDP08114">
    <property type="protein sequence ID" value="CDP08114"/>
    <property type="gene ID" value="GSCOC_T00026843001"/>
</dbReference>
<feature type="coiled-coil region" evidence="1">
    <location>
        <begin position="58"/>
        <end position="85"/>
    </location>
</feature>
<dbReference type="STRING" id="49390.A0A068UIT0"/>
<dbReference type="EMBL" id="HG739114">
    <property type="protein sequence ID" value="CDP08114.1"/>
    <property type="molecule type" value="Genomic_DNA"/>
</dbReference>